<proteinExistence type="predicted"/>
<dbReference type="Proteomes" id="UP000481643">
    <property type="component" value="Unassembled WGS sequence"/>
</dbReference>
<reference evidence="1 2" key="1">
    <citation type="submission" date="2019-09" db="EMBL/GenBank/DDBJ databases">
        <title>Taxonomic organization of the family Brucellaceae based on a phylogenomic approach.</title>
        <authorList>
            <person name="Leclercq S."/>
            <person name="Cloeckaert A."/>
            <person name="Zygmunt M.S."/>
        </authorList>
    </citation>
    <scope>NUCLEOTIDE SEQUENCE [LARGE SCALE GENOMIC DNA]</scope>
    <source>
        <strain evidence="1 2">WS1830</strain>
    </source>
</reference>
<gene>
    <name evidence="1" type="ORF">F9L08_03180</name>
</gene>
<dbReference type="AlphaFoldDB" id="A0A6L3YX12"/>
<name>A0A6L3YX12_9HYPH</name>
<dbReference type="EMBL" id="WBVX01000002">
    <property type="protein sequence ID" value="KAB2689675.1"/>
    <property type="molecule type" value="Genomic_DNA"/>
</dbReference>
<evidence type="ECO:0000313" key="1">
    <source>
        <dbReference type="EMBL" id="KAB2689675.1"/>
    </source>
</evidence>
<dbReference type="RefSeq" id="WP_151651054.1">
    <property type="nucleotide sequence ID" value="NZ_WBVX01000002.1"/>
</dbReference>
<organism evidence="1 2">
    <name type="scientific">Brucella tritici</name>
    <dbReference type="NCBI Taxonomy" id="94626"/>
    <lineage>
        <taxon>Bacteria</taxon>
        <taxon>Pseudomonadati</taxon>
        <taxon>Pseudomonadota</taxon>
        <taxon>Alphaproteobacteria</taxon>
        <taxon>Hyphomicrobiales</taxon>
        <taxon>Brucellaceae</taxon>
        <taxon>Brucella/Ochrobactrum group</taxon>
        <taxon>Brucella</taxon>
    </lineage>
</organism>
<protein>
    <submittedName>
        <fullName evidence="1">Uncharacterized protein</fullName>
    </submittedName>
</protein>
<sequence length="181" mass="20105">MSHIKTEYRGHTIAYGGNSEEWHCLDVNFGSPSLSKVKARIDKMYLDMRKQSAVDVFEMSKGGVNSMPVLTPSLIVDFVETKLEKSFYGRDAEPVEKHIVAVAAQRAHSTKVARREANINELMPSTPAAERAWGEYLIACEGLRAAHAKAERAYRAIPRVSLEDVAALKAIKDSQKDADNE</sequence>
<evidence type="ECO:0000313" key="2">
    <source>
        <dbReference type="Proteomes" id="UP000481643"/>
    </source>
</evidence>
<accession>A0A6L3YX12</accession>
<comment type="caution">
    <text evidence="1">The sequence shown here is derived from an EMBL/GenBank/DDBJ whole genome shotgun (WGS) entry which is preliminary data.</text>
</comment>